<reference evidence="2" key="1">
    <citation type="submission" date="2020-05" db="EMBL/GenBank/DDBJ databases">
        <title>WGS assembly of Panicum virgatum.</title>
        <authorList>
            <person name="Lovell J.T."/>
            <person name="Jenkins J."/>
            <person name="Shu S."/>
            <person name="Juenger T.E."/>
            <person name="Schmutz J."/>
        </authorList>
    </citation>
    <scope>NUCLEOTIDE SEQUENCE</scope>
    <source>
        <strain evidence="2">AP13</strain>
    </source>
</reference>
<feature type="compositionally biased region" description="Low complexity" evidence="1">
    <location>
        <begin position="90"/>
        <end position="99"/>
    </location>
</feature>
<evidence type="ECO:0000313" key="3">
    <source>
        <dbReference type="Proteomes" id="UP000823388"/>
    </source>
</evidence>
<proteinExistence type="predicted"/>
<keyword evidence="3" id="KW-1185">Reference proteome</keyword>
<evidence type="ECO:0000313" key="2">
    <source>
        <dbReference type="EMBL" id="KAG2539697.1"/>
    </source>
</evidence>
<feature type="region of interest" description="Disordered" evidence="1">
    <location>
        <begin position="90"/>
        <end position="168"/>
    </location>
</feature>
<feature type="compositionally biased region" description="Basic and acidic residues" evidence="1">
    <location>
        <begin position="136"/>
        <end position="148"/>
    </location>
</feature>
<comment type="caution">
    <text evidence="2">The sequence shown here is derived from an EMBL/GenBank/DDBJ whole genome shotgun (WGS) entry which is preliminary data.</text>
</comment>
<evidence type="ECO:0000256" key="1">
    <source>
        <dbReference type="SAM" id="MobiDB-lite"/>
    </source>
</evidence>
<dbReference type="AlphaFoldDB" id="A0A8T0MRG5"/>
<accession>A0A8T0MRG5</accession>
<sequence>MNRRPQRRRKARKASRRLALACTVLPPRLCEIHLRRRLLLPGRRGLLPPPSARSALLSRIPHRRGPLLFLLPRRCAPPLLPRRRRALRGRAALLRPSAPIATPSRRPPRPVLLPSPRPVPPPPPQATAATRTHRSVHSDGDPPERHSSSDPPPPQERVALPQVSSRSHGVSVRLYAVAENGSRPPCCFP</sequence>
<feature type="compositionally biased region" description="Pro residues" evidence="1">
    <location>
        <begin position="109"/>
        <end position="125"/>
    </location>
</feature>
<name>A0A8T0MRG5_PANVG</name>
<dbReference type="Proteomes" id="UP000823388">
    <property type="component" value="Chromosome 9N"/>
</dbReference>
<dbReference type="EMBL" id="CM029054">
    <property type="protein sequence ID" value="KAG2539697.1"/>
    <property type="molecule type" value="Genomic_DNA"/>
</dbReference>
<organism evidence="2 3">
    <name type="scientific">Panicum virgatum</name>
    <name type="common">Blackwell switchgrass</name>
    <dbReference type="NCBI Taxonomy" id="38727"/>
    <lineage>
        <taxon>Eukaryota</taxon>
        <taxon>Viridiplantae</taxon>
        <taxon>Streptophyta</taxon>
        <taxon>Embryophyta</taxon>
        <taxon>Tracheophyta</taxon>
        <taxon>Spermatophyta</taxon>
        <taxon>Magnoliopsida</taxon>
        <taxon>Liliopsida</taxon>
        <taxon>Poales</taxon>
        <taxon>Poaceae</taxon>
        <taxon>PACMAD clade</taxon>
        <taxon>Panicoideae</taxon>
        <taxon>Panicodae</taxon>
        <taxon>Paniceae</taxon>
        <taxon>Panicinae</taxon>
        <taxon>Panicum</taxon>
        <taxon>Panicum sect. Hiantes</taxon>
    </lineage>
</organism>
<protein>
    <submittedName>
        <fullName evidence="2">Uncharacterized protein</fullName>
    </submittedName>
</protein>
<gene>
    <name evidence="2" type="ORF">PVAP13_9NG492470</name>
</gene>